<proteinExistence type="predicted"/>
<organism evidence="2 3">
    <name type="scientific">Trichomalopsis sarcophagae</name>
    <dbReference type="NCBI Taxonomy" id="543379"/>
    <lineage>
        <taxon>Eukaryota</taxon>
        <taxon>Metazoa</taxon>
        <taxon>Ecdysozoa</taxon>
        <taxon>Arthropoda</taxon>
        <taxon>Hexapoda</taxon>
        <taxon>Insecta</taxon>
        <taxon>Pterygota</taxon>
        <taxon>Neoptera</taxon>
        <taxon>Endopterygota</taxon>
        <taxon>Hymenoptera</taxon>
        <taxon>Apocrita</taxon>
        <taxon>Proctotrupomorpha</taxon>
        <taxon>Chalcidoidea</taxon>
        <taxon>Pteromalidae</taxon>
        <taxon>Pteromalinae</taxon>
        <taxon>Trichomalopsis</taxon>
    </lineage>
</organism>
<dbReference type="EMBL" id="NNAY01003724">
    <property type="protein sequence ID" value="OXU18947.1"/>
    <property type="molecule type" value="Genomic_DNA"/>
</dbReference>
<feature type="compositionally biased region" description="Polar residues" evidence="1">
    <location>
        <begin position="96"/>
        <end position="107"/>
    </location>
</feature>
<evidence type="ECO:0000256" key="1">
    <source>
        <dbReference type="SAM" id="MobiDB-lite"/>
    </source>
</evidence>
<accession>A0A232EKR2</accession>
<feature type="compositionally biased region" description="Basic and acidic residues" evidence="1">
    <location>
        <begin position="83"/>
        <end position="95"/>
    </location>
</feature>
<feature type="compositionally biased region" description="Basic and acidic residues" evidence="1">
    <location>
        <begin position="179"/>
        <end position="193"/>
    </location>
</feature>
<evidence type="ECO:0000313" key="2">
    <source>
        <dbReference type="EMBL" id="OXU18947.1"/>
    </source>
</evidence>
<sequence>MAVLTRSFMRMGAVKCPWRPLVLFCVRKIQHWDGGRGRVQFVATILTAQNCSSVILLLVSNMDSSQCSSDLSSDDTVALRIEEKFDGPQREDEKSQLPSVDSETNPRPTKRRLAHRSKKVILASRRCSLAARNLHPDLVKSTSRSILKSRFKRTPLKKLAKTLSKHVAPALVNRKRIRSPKDVPKAMEPKAKT</sequence>
<evidence type="ECO:0000313" key="3">
    <source>
        <dbReference type="Proteomes" id="UP000215335"/>
    </source>
</evidence>
<feature type="region of interest" description="Disordered" evidence="1">
    <location>
        <begin position="171"/>
        <end position="193"/>
    </location>
</feature>
<keyword evidence="3" id="KW-1185">Reference proteome</keyword>
<gene>
    <name evidence="2" type="ORF">TSAR_004437</name>
</gene>
<dbReference type="AlphaFoldDB" id="A0A232EKR2"/>
<feature type="region of interest" description="Disordered" evidence="1">
    <location>
        <begin position="83"/>
        <end position="115"/>
    </location>
</feature>
<name>A0A232EKR2_9HYME</name>
<dbReference type="Proteomes" id="UP000215335">
    <property type="component" value="Unassembled WGS sequence"/>
</dbReference>
<protein>
    <submittedName>
        <fullName evidence="2">Uncharacterized protein</fullName>
    </submittedName>
</protein>
<comment type="caution">
    <text evidence="2">The sequence shown here is derived from an EMBL/GenBank/DDBJ whole genome shotgun (WGS) entry which is preliminary data.</text>
</comment>
<reference evidence="2 3" key="1">
    <citation type="journal article" date="2017" name="Curr. Biol.">
        <title>The Evolution of Venom by Co-option of Single-Copy Genes.</title>
        <authorList>
            <person name="Martinson E.O."/>
            <person name="Mrinalini"/>
            <person name="Kelkar Y.D."/>
            <person name="Chang C.H."/>
            <person name="Werren J.H."/>
        </authorList>
    </citation>
    <scope>NUCLEOTIDE SEQUENCE [LARGE SCALE GENOMIC DNA]</scope>
    <source>
        <strain evidence="2 3">Alberta</strain>
        <tissue evidence="2">Whole body</tissue>
    </source>
</reference>